<evidence type="ECO:0000313" key="4">
    <source>
        <dbReference type="Proteomes" id="UP000016930"/>
    </source>
</evidence>
<keyword evidence="1" id="KW-0677">Repeat</keyword>
<evidence type="ECO:0000259" key="2">
    <source>
        <dbReference type="Pfam" id="PF24883"/>
    </source>
</evidence>
<dbReference type="InterPro" id="IPR056884">
    <property type="entry name" value="NPHP3-like_N"/>
</dbReference>
<dbReference type="OrthoDB" id="3269932at2759"/>
<feature type="non-terminal residue" evidence="3">
    <location>
        <position position="96"/>
    </location>
</feature>
<accession>M2QIQ2</accession>
<keyword evidence="4" id="KW-1185">Reference proteome</keyword>
<dbReference type="SUPFAM" id="SSF52540">
    <property type="entry name" value="P-loop containing nucleoside triphosphate hydrolases"/>
    <property type="match status" value="1"/>
</dbReference>
<name>M2QIQ2_CERS8</name>
<sequence length="96" mass="10914">TRKKILARLGKWSTQLHLNRRVFVLHGRAGMGKSSIVHALLRDLSPYYITTSFFFNRGIEECVDPYRLAPTLATQLAHANEELHSLVANAVRKHFG</sequence>
<reference evidence="3 4" key="1">
    <citation type="journal article" date="2012" name="Proc. Natl. Acad. Sci. U.S.A.">
        <title>Comparative genomics of Ceriporiopsis subvermispora and Phanerochaete chrysosporium provide insight into selective ligninolysis.</title>
        <authorList>
            <person name="Fernandez-Fueyo E."/>
            <person name="Ruiz-Duenas F.J."/>
            <person name="Ferreira P."/>
            <person name="Floudas D."/>
            <person name="Hibbett D.S."/>
            <person name="Canessa P."/>
            <person name="Larrondo L.F."/>
            <person name="James T.Y."/>
            <person name="Seelenfreund D."/>
            <person name="Lobos S."/>
            <person name="Polanco R."/>
            <person name="Tello M."/>
            <person name="Honda Y."/>
            <person name="Watanabe T."/>
            <person name="Watanabe T."/>
            <person name="Ryu J.S."/>
            <person name="Kubicek C.P."/>
            <person name="Schmoll M."/>
            <person name="Gaskell J."/>
            <person name="Hammel K.E."/>
            <person name="St John F.J."/>
            <person name="Vanden Wymelenberg A."/>
            <person name="Sabat G."/>
            <person name="Splinter BonDurant S."/>
            <person name="Syed K."/>
            <person name="Yadav J.S."/>
            <person name="Doddapaneni H."/>
            <person name="Subramanian V."/>
            <person name="Lavin J.L."/>
            <person name="Oguiza J.A."/>
            <person name="Perez G."/>
            <person name="Pisabarro A.G."/>
            <person name="Ramirez L."/>
            <person name="Santoyo F."/>
            <person name="Master E."/>
            <person name="Coutinho P.M."/>
            <person name="Henrissat B."/>
            <person name="Lombard V."/>
            <person name="Magnuson J.K."/>
            <person name="Kuees U."/>
            <person name="Hori C."/>
            <person name="Igarashi K."/>
            <person name="Samejima M."/>
            <person name="Held B.W."/>
            <person name="Barry K.W."/>
            <person name="LaButti K.M."/>
            <person name="Lapidus A."/>
            <person name="Lindquist E.A."/>
            <person name="Lucas S.M."/>
            <person name="Riley R."/>
            <person name="Salamov A.A."/>
            <person name="Hoffmeister D."/>
            <person name="Schwenk D."/>
            <person name="Hadar Y."/>
            <person name="Yarden O."/>
            <person name="de Vries R.P."/>
            <person name="Wiebenga A."/>
            <person name="Stenlid J."/>
            <person name="Eastwood D."/>
            <person name="Grigoriev I.V."/>
            <person name="Berka R.M."/>
            <person name="Blanchette R.A."/>
            <person name="Kersten P."/>
            <person name="Martinez A.T."/>
            <person name="Vicuna R."/>
            <person name="Cullen D."/>
        </authorList>
    </citation>
    <scope>NUCLEOTIDE SEQUENCE [LARGE SCALE GENOMIC DNA]</scope>
    <source>
        <strain evidence="3 4">B</strain>
    </source>
</reference>
<evidence type="ECO:0000256" key="1">
    <source>
        <dbReference type="ARBA" id="ARBA00022737"/>
    </source>
</evidence>
<dbReference type="Proteomes" id="UP000016930">
    <property type="component" value="Unassembled WGS sequence"/>
</dbReference>
<organism evidence="3 4">
    <name type="scientific">Ceriporiopsis subvermispora (strain B)</name>
    <name type="common">White-rot fungus</name>
    <name type="synonym">Gelatoporia subvermispora</name>
    <dbReference type="NCBI Taxonomy" id="914234"/>
    <lineage>
        <taxon>Eukaryota</taxon>
        <taxon>Fungi</taxon>
        <taxon>Dikarya</taxon>
        <taxon>Basidiomycota</taxon>
        <taxon>Agaricomycotina</taxon>
        <taxon>Agaricomycetes</taxon>
        <taxon>Polyporales</taxon>
        <taxon>Gelatoporiaceae</taxon>
        <taxon>Gelatoporia</taxon>
    </lineage>
</organism>
<proteinExistence type="predicted"/>
<dbReference type="Pfam" id="PF24883">
    <property type="entry name" value="NPHP3_N"/>
    <property type="match status" value="1"/>
</dbReference>
<dbReference type="EMBL" id="KB445797">
    <property type="protein sequence ID" value="EMD36903.1"/>
    <property type="molecule type" value="Genomic_DNA"/>
</dbReference>
<dbReference type="HOGENOM" id="CLU_000288_6_8_1"/>
<dbReference type="AlphaFoldDB" id="M2QIQ2"/>
<dbReference type="InterPro" id="IPR027417">
    <property type="entry name" value="P-loop_NTPase"/>
</dbReference>
<feature type="domain" description="Nephrocystin 3-like N-terminal" evidence="2">
    <location>
        <begin position="11"/>
        <end position="94"/>
    </location>
</feature>
<dbReference type="Gene3D" id="3.40.50.300">
    <property type="entry name" value="P-loop containing nucleotide triphosphate hydrolases"/>
    <property type="match status" value="1"/>
</dbReference>
<gene>
    <name evidence="3" type="ORF">CERSUDRAFT_25325</name>
</gene>
<evidence type="ECO:0000313" key="3">
    <source>
        <dbReference type="EMBL" id="EMD36903.1"/>
    </source>
</evidence>
<feature type="non-terminal residue" evidence="3">
    <location>
        <position position="1"/>
    </location>
</feature>
<protein>
    <recommendedName>
        <fullName evidence="2">Nephrocystin 3-like N-terminal domain-containing protein</fullName>
    </recommendedName>
</protein>